<protein>
    <submittedName>
        <fullName evidence="2">Uncharacterized protein</fullName>
    </submittedName>
</protein>
<evidence type="ECO:0000256" key="1">
    <source>
        <dbReference type="SAM" id="SignalP"/>
    </source>
</evidence>
<dbReference type="RefSeq" id="WP_093428930.1">
    <property type="nucleotide sequence ID" value="NZ_FOMJ01000009.1"/>
</dbReference>
<dbReference type="OrthoDB" id="9906901at2"/>
<dbReference type="AlphaFoldDB" id="A0A1I1V9Y4"/>
<dbReference type="EMBL" id="FOMJ01000009">
    <property type="protein sequence ID" value="SFD79822.1"/>
    <property type="molecule type" value="Genomic_DNA"/>
</dbReference>
<feature type="chain" id="PRO_5011520873" evidence="1">
    <location>
        <begin position="21"/>
        <end position="127"/>
    </location>
</feature>
<keyword evidence="1" id="KW-0732">Signal</keyword>
<feature type="signal peptide" evidence="1">
    <location>
        <begin position="1"/>
        <end position="20"/>
    </location>
</feature>
<reference evidence="2 3" key="1">
    <citation type="submission" date="2016-10" db="EMBL/GenBank/DDBJ databases">
        <authorList>
            <person name="de Groot N.N."/>
        </authorList>
    </citation>
    <scope>NUCLEOTIDE SEQUENCE [LARGE SCALE GENOMIC DNA]</scope>
    <source>
        <strain evidence="2 3">HL3</strain>
    </source>
</reference>
<name>A0A1I1V9Y4_9GAMM</name>
<gene>
    <name evidence="2" type="ORF">SAMN05660831_02312</name>
</gene>
<sequence length="127" mass="14020">MKRLIPLLALLLVFPLAAPAQEGDGDSQVQDCISVSDEELEIHETELGFGEGEWRARVSNDCDRAVDLRLSVQMVDAEGEVLTQYTVVSLIPANGGKDVTKELYLTSRDLKAMDSVEWVIEGSRQPM</sequence>
<dbReference type="Proteomes" id="UP000198611">
    <property type="component" value="Unassembled WGS sequence"/>
</dbReference>
<dbReference type="STRING" id="1123397.SAMN05660831_02312"/>
<evidence type="ECO:0000313" key="3">
    <source>
        <dbReference type="Proteomes" id="UP000198611"/>
    </source>
</evidence>
<organism evidence="2 3">
    <name type="scientific">Thiohalospira halophila DSM 15071</name>
    <dbReference type="NCBI Taxonomy" id="1123397"/>
    <lineage>
        <taxon>Bacteria</taxon>
        <taxon>Pseudomonadati</taxon>
        <taxon>Pseudomonadota</taxon>
        <taxon>Gammaproteobacteria</taxon>
        <taxon>Thiohalospirales</taxon>
        <taxon>Thiohalospiraceae</taxon>
        <taxon>Thiohalospira</taxon>
    </lineage>
</organism>
<proteinExistence type="predicted"/>
<accession>A0A1I1V9Y4</accession>
<keyword evidence="3" id="KW-1185">Reference proteome</keyword>
<evidence type="ECO:0000313" key="2">
    <source>
        <dbReference type="EMBL" id="SFD79822.1"/>
    </source>
</evidence>